<name>A0ABQ8UAX4_9EUKA</name>
<accession>A0ABQ8UAX4</accession>
<evidence type="ECO:0000313" key="2">
    <source>
        <dbReference type="Proteomes" id="UP001141327"/>
    </source>
</evidence>
<reference evidence="1" key="1">
    <citation type="journal article" date="2022" name="bioRxiv">
        <title>Genomics of Preaxostyla Flagellates Illuminates Evolutionary Transitions and the Path Towards Mitochondrial Loss.</title>
        <authorList>
            <person name="Novak L.V.F."/>
            <person name="Treitli S.C."/>
            <person name="Pyrih J."/>
            <person name="Halakuc P."/>
            <person name="Pipaliya S.V."/>
            <person name="Vacek V."/>
            <person name="Brzon O."/>
            <person name="Soukal P."/>
            <person name="Eme L."/>
            <person name="Dacks J.B."/>
            <person name="Karnkowska A."/>
            <person name="Elias M."/>
            <person name="Hampl V."/>
        </authorList>
    </citation>
    <scope>NUCLEOTIDE SEQUENCE</scope>
    <source>
        <strain evidence="1">RCP-MX</strain>
    </source>
</reference>
<dbReference type="EMBL" id="JAPMOS010000155">
    <property type="protein sequence ID" value="KAJ4454474.1"/>
    <property type="molecule type" value="Genomic_DNA"/>
</dbReference>
<proteinExistence type="predicted"/>
<gene>
    <name evidence="1" type="ORF">PAPYR_10835</name>
</gene>
<sequence>MTQRHAPTNSTINNTHAPALPCPLFSGWWVVVVGSRVHAAQQNERRGEAGAISIRFSLVVSSGDCMGPTLGPALVHFGVCTGSTWGLHWVHFGYGVSTGSSFGSAWGHVGATHQYEAHVWGQYQADSEEPHQYWDHVGVNIRSAMTPIWGQCCAQDKVGRAWGQHGVIMGSALGQHWGQYGVSTGVIMGSRTRTGRGGTLGKGSFRDR</sequence>
<protein>
    <submittedName>
        <fullName evidence="1">Uncharacterized protein</fullName>
    </submittedName>
</protein>
<keyword evidence="2" id="KW-1185">Reference proteome</keyword>
<dbReference type="Proteomes" id="UP001141327">
    <property type="component" value="Unassembled WGS sequence"/>
</dbReference>
<organism evidence="1 2">
    <name type="scientific">Paratrimastix pyriformis</name>
    <dbReference type="NCBI Taxonomy" id="342808"/>
    <lineage>
        <taxon>Eukaryota</taxon>
        <taxon>Metamonada</taxon>
        <taxon>Preaxostyla</taxon>
        <taxon>Paratrimastigidae</taxon>
        <taxon>Paratrimastix</taxon>
    </lineage>
</organism>
<comment type="caution">
    <text evidence="1">The sequence shown here is derived from an EMBL/GenBank/DDBJ whole genome shotgun (WGS) entry which is preliminary data.</text>
</comment>
<evidence type="ECO:0000313" key="1">
    <source>
        <dbReference type="EMBL" id="KAJ4454474.1"/>
    </source>
</evidence>